<dbReference type="Proteomes" id="UP000734854">
    <property type="component" value="Unassembled WGS sequence"/>
</dbReference>
<dbReference type="SUPFAM" id="SSF48113">
    <property type="entry name" value="Heme-dependent peroxidases"/>
    <property type="match status" value="1"/>
</dbReference>
<evidence type="ECO:0000313" key="22">
    <source>
        <dbReference type="EMBL" id="KAG6482777.1"/>
    </source>
</evidence>
<feature type="binding site" evidence="17">
    <location>
        <position position="84"/>
    </location>
    <ligand>
        <name>Ca(2+)</name>
        <dbReference type="ChEBI" id="CHEBI:29108"/>
        <label>1</label>
    </ligand>
</feature>
<feature type="binding site" evidence="17">
    <location>
        <position position="70"/>
    </location>
    <ligand>
        <name>Ca(2+)</name>
        <dbReference type="ChEBI" id="CHEBI:29108"/>
        <label>1</label>
    </ligand>
</feature>
<feature type="disulfide bond" evidence="19">
    <location>
        <begin position="31"/>
        <end position="111"/>
    </location>
</feature>
<name>A0A8J5KK90_ZINOF</name>
<keyword evidence="5 20" id="KW-0575">Peroxidase</keyword>
<proteinExistence type="inferred from homology"/>
<feature type="binding site" evidence="17">
    <location>
        <position position="63"/>
    </location>
    <ligand>
        <name>Ca(2+)</name>
        <dbReference type="ChEBI" id="CHEBI:29108"/>
        <label>1</label>
    </ligand>
</feature>
<feature type="binding site" description="axial binding residue" evidence="17">
    <location>
        <position position="189"/>
    </location>
    <ligand>
        <name>heme b</name>
        <dbReference type="ChEBI" id="CHEBI:60344"/>
    </ligand>
    <ligandPart>
        <name>Fe</name>
        <dbReference type="ChEBI" id="CHEBI:18248"/>
    </ligandPart>
</feature>
<dbReference type="EC" id="1.11.1.7" evidence="4 20"/>
<keyword evidence="10 20" id="KW-0560">Oxidoreductase</keyword>
<dbReference type="InterPro" id="IPR033905">
    <property type="entry name" value="Secretory_peroxidase"/>
</dbReference>
<dbReference type="InterPro" id="IPR019793">
    <property type="entry name" value="Peroxidases_heam-ligand_BS"/>
</dbReference>
<feature type="binding site" evidence="17">
    <location>
        <position position="237"/>
    </location>
    <ligand>
        <name>Ca(2+)</name>
        <dbReference type="ChEBI" id="CHEBI:29108"/>
        <label>2</label>
    </ligand>
</feature>
<evidence type="ECO:0000259" key="21">
    <source>
        <dbReference type="PROSITE" id="PS50873"/>
    </source>
</evidence>
<evidence type="ECO:0000256" key="14">
    <source>
        <dbReference type="ARBA" id="ARBA00023324"/>
    </source>
</evidence>
<dbReference type="InterPro" id="IPR019794">
    <property type="entry name" value="Peroxidases_AS"/>
</dbReference>
<feature type="active site" description="Proton acceptor" evidence="15">
    <location>
        <position position="62"/>
    </location>
</feature>
<dbReference type="FunFam" id="1.10.420.10:FF:000006">
    <property type="entry name" value="Peroxidase"/>
    <property type="match status" value="1"/>
</dbReference>
<comment type="cofactor">
    <cofactor evidence="17 20">
        <name>Ca(2+)</name>
        <dbReference type="ChEBI" id="CHEBI:29108"/>
    </cofactor>
    <text evidence="17 20">Binds 2 calcium ions per subunit.</text>
</comment>
<feature type="binding site" evidence="17">
    <location>
        <position position="242"/>
    </location>
    <ligand>
        <name>Ca(2+)</name>
        <dbReference type="ChEBI" id="CHEBI:29108"/>
        <label>2</label>
    </ligand>
</feature>
<feature type="binding site" evidence="16">
    <location>
        <position position="159"/>
    </location>
    <ligand>
        <name>substrate</name>
    </ligand>
</feature>
<evidence type="ECO:0000256" key="10">
    <source>
        <dbReference type="ARBA" id="ARBA00023002"/>
    </source>
</evidence>
<keyword evidence="7 17" id="KW-0479">Metal-binding</keyword>
<keyword evidence="9 17" id="KW-0106">Calcium</keyword>
<dbReference type="FunFam" id="1.10.520.10:FF:000009">
    <property type="entry name" value="Peroxidase"/>
    <property type="match status" value="1"/>
</dbReference>
<dbReference type="Gene3D" id="1.10.520.10">
    <property type="match status" value="1"/>
</dbReference>
<keyword evidence="13" id="KW-0325">Glycoprotein</keyword>
<evidence type="ECO:0000256" key="3">
    <source>
        <dbReference type="ARBA" id="ARBA00006873"/>
    </source>
</evidence>
<evidence type="ECO:0000256" key="7">
    <source>
        <dbReference type="ARBA" id="ARBA00022723"/>
    </source>
</evidence>
<evidence type="ECO:0000256" key="18">
    <source>
        <dbReference type="PIRSR" id="PIRSR600823-4"/>
    </source>
</evidence>
<feature type="signal peptide" evidence="20">
    <location>
        <begin position="1"/>
        <end position="20"/>
    </location>
</feature>
<evidence type="ECO:0000256" key="5">
    <source>
        <dbReference type="ARBA" id="ARBA00022559"/>
    </source>
</evidence>
<dbReference type="Gene3D" id="1.10.420.10">
    <property type="entry name" value="Peroxidase, domain 2"/>
    <property type="match status" value="1"/>
</dbReference>
<dbReference type="InterPro" id="IPR002016">
    <property type="entry name" value="Haem_peroxidase"/>
</dbReference>
<dbReference type="GO" id="GO:0140825">
    <property type="term" value="F:lactoperoxidase activity"/>
    <property type="evidence" value="ECO:0007669"/>
    <property type="project" value="UniProtKB-EC"/>
</dbReference>
<dbReference type="GO" id="GO:0020037">
    <property type="term" value="F:heme binding"/>
    <property type="evidence" value="ECO:0007669"/>
    <property type="project" value="UniProtKB-UniRule"/>
</dbReference>
<dbReference type="InterPro" id="IPR010255">
    <property type="entry name" value="Haem_peroxidase_sf"/>
</dbReference>
<keyword evidence="14 20" id="KW-0376">Hydrogen peroxide</keyword>
<evidence type="ECO:0000256" key="13">
    <source>
        <dbReference type="ARBA" id="ARBA00023180"/>
    </source>
</evidence>
<comment type="cofactor">
    <cofactor evidence="17 20">
        <name>heme b</name>
        <dbReference type="ChEBI" id="CHEBI:60344"/>
    </cofactor>
    <text evidence="17 20">Binds 1 heme b (iron(II)-protoporphyrin IX) group per subunit.</text>
</comment>
<dbReference type="AlphaFoldDB" id="A0A8J5KK90"/>
<evidence type="ECO:0000313" key="23">
    <source>
        <dbReference type="Proteomes" id="UP000734854"/>
    </source>
</evidence>
<dbReference type="PROSITE" id="PS00435">
    <property type="entry name" value="PEROXIDASE_1"/>
    <property type="match status" value="1"/>
</dbReference>
<keyword evidence="20" id="KW-0964">Secreted</keyword>
<evidence type="ECO:0000256" key="9">
    <source>
        <dbReference type="ARBA" id="ARBA00022837"/>
    </source>
</evidence>
<evidence type="ECO:0000256" key="12">
    <source>
        <dbReference type="ARBA" id="ARBA00023157"/>
    </source>
</evidence>
<dbReference type="GO" id="GO:0005576">
    <property type="term" value="C:extracellular region"/>
    <property type="evidence" value="ECO:0007669"/>
    <property type="project" value="UniProtKB-SubCell"/>
</dbReference>
<comment type="catalytic activity">
    <reaction evidence="1 20">
        <text>2 a phenolic donor + H2O2 = 2 a phenolic radical donor + 2 H2O</text>
        <dbReference type="Rhea" id="RHEA:56136"/>
        <dbReference type="ChEBI" id="CHEBI:15377"/>
        <dbReference type="ChEBI" id="CHEBI:16240"/>
        <dbReference type="ChEBI" id="CHEBI:139520"/>
        <dbReference type="ChEBI" id="CHEBI:139521"/>
        <dbReference type="EC" id="1.11.1.7"/>
    </reaction>
</comment>
<evidence type="ECO:0000256" key="6">
    <source>
        <dbReference type="ARBA" id="ARBA00022617"/>
    </source>
</evidence>
<feature type="site" description="Transition state stabilizer" evidence="18">
    <location>
        <position position="58"/>
    </location>
</feature>
<evidence type="ECO:0000256" key="2">
    <source>
        <dbReference type="ARBA" id="ARBA00004613"/>
    </source>
</evidence>
<evidence type="ECO:0000256" key="1">
    <source>
        <dbReference type="ARBA" id="ARBA00000189"/>
    </source>
</evidence>
<feature type="disulfide bond" evidence="19">
    <location>
        <begin position="196"/>
        <end position="221"/>
    </location>
</feature>
<feature type="chain" id="PRO_5035341849" description="Peroxidase" evidence="20">
    <location>
        <begin position="21"/>
        <end position="350"/>
    </location>
</feature>
<evidence type="ECO:0000256" key="11">
    <source>
        <dbReference type="ARBA" id="ARBA00023004"/>
    </source>
</evidence>
<accession>A0A8J5KK90</accession>
<dbReference type="PROSITE" id="PS50873">
    <property type="entry name" value="PEROXIDASE_4"/>
    <property type="match status" value="1"/>
</dbReference>
<dbReference type="PRINTS" id="PR00461">
    <property type="entry name" value="PLPEROXIDASE"/>
</dbReference>
<keyword evidence="12 19" id="KW-1015">Disulfide bond</keyword>
<evidence type="ECO:0000256" key="16">
    <source>
        <dbReference type="PIRSR" id="PIRSR600823-2"/>
    </source>
</evidence>
<comment type="caution">
    <text evidence="22">The sequence shown here is derived from an EMBL/GenBank/DDBJ whole genome shotgun (WGS) entry which is preliminary data.</text>
</comment>
<feature type="disulfide bond" evidence="19">
    <location>
        <begin position="64"/>
        <end position="69"/>
    </location>
</feature>
<comment type="subcellular location">
    <subcellularLocation>
        <location evidence="2 20">Secreted</location>
    </subcellularLocation>
</comment>
<evidence type="ECO:0000256" key="17">
    <source>
        <dbReference type="PIRSR" id="PIRSR600823-3"/>
    </source>
</evidence>
<evidence type="ECO:0000256" key="20">
    <source>
        <dbReference type="RuleBase" id="RU362060"/>
    </source>
</evidence>
<dbReference type="PRINTS" id="PR00458">
    <property type="entry name" value="PEROXIDASE"/>
</dbReference>
<dbReference type="PROSITE" id="PS00436">
    <property type="entry name" value="PEROXIDASE_2"/>
    <property type="match status" value="1"/>
</dbReference>
<evidence type="ECO:0000256" key="19">
    <source>
        <dbReference type="PIRSR" id="PIRSR600823-5"/>
    </source>
</evidence>
<dbReference type="GO" id="GO:0006979">
    <property type="term" value="P:response to oxidative stress"/>
    <property type="evidence" value="ECO:0007669"/>
    <property type="project" value="UniProtKB-UniRule"/>
</dbReference>
<dbReference type="GO" id="GO:0046872">
    <property type="term" value="F:metal ion binding"/>
    <property type="evidence" value="ECO:0007669"/>
    <property type="project" value="UniProtKB-UniRule"/>
</dbReference>
<dbReference type="CDD" id="cd00693">
    <property type="entry name" value="secretory_peroxidase"/>
    <property type="match status" value="1"/>
</dbReference>
<keyword evidence="6 20" id="KW-0349">Heme</keyword>
<feature type="binding site" evidence="17">
    <location>
        <position position="234"/>
    </location>
    <ligand>
        <name>Ca(2+)</name>
        <dbReference type="ChEBI" id="CHEBI:29108"/>
        <label>2</label>
    </ligand>
</feature>
<comment type="similarity">
    <text evidence="3">Belongs to the peroxidase family. Ascorbate peroxidase subfamily.</text>
</comment>
<dbReference type="EMBL" id="JACMSC010000016">
    <property type="protein sequence ID" value="KAG6482777.1"/>
    <property type="molecule type" value="Genomic_DNA"/>
</dbReference>
<evidence type="ECO:0000256" key="8">
    <source>
        <dbReference type="ARBA" id="ARBA00022729"/>
    </source>
</evidence>
<evidence type="ECO:0000256" key="4">
    <source>
        <dbReference type="ARBA" id="ARBA00012313"/>
    </source>
</evidence>
<organism evidence="22 23">
    <name type="scientific">Zingiber officinale</name>
    <name type="common">Ginger</name>
    <name type="synonym">Amomum zingiber</name>
    <dbReference type="NCBI Taxonomy" id="94328"/>
    <lineage>
        <taxon>Eukaryota</taxon>
        <taxon>Viridiplantae</taxon>
        <taxon>Streptophyta</taxon>
        <taxon>Embryophyta</taxon>
        <taxon>Tracheophyta</taxon>
        <taxon>Spermatophyta</taxon>
        <taxon>Magnoliopsida</taxon>
        <taxon>Liliopsida</taxon>
        <taxon>Zingiberales</taxon>
        <taxon>Zingiberaceae</taxon>
        <taxon>Zingiber</taxon>
    </lineage>
</organism>
<reference evidence="22 23" key="1">
    <citation type="submission" date="2020-08" db="EMBL/GenBank/DDBJ databases">
        <title>Plant Genome Project.</title>
        <authorList>
            <person name="Zhang R.-G."/>
        </authorList>
    </citation>
    <scope>NUCLEOTIDE SEQUENCE [LARGE SCALE GENOMIC DNA]</scope>
    <source>
        <tissue evidence="22">Rhizome</tissue>
    </source>
</reference>
<gene>
    <name evidence="22" type="ORF">ZIOFF_059416</name>
</gene>
<comment type="function">
    <text evidence="20">Removal of H(2)O(2), oxidation of toxic reductants, biosynthesis and degradation of lignin, suberization, auxin catabolism, response to environmental stresses such as wounding, pathogen attack and oxidative stress.</text>
</comment>
<feature type="binding site" evidence="17">
    <location>
        <position position="190"/>
    </location>
    <ligand>
        <name>Ca(2+)</name>
        <dbReference type="ChEBI" id="CHEBI:29108"/>
        <label>2</label>
    </ligand>
</feature>
<sequence length="350" mass="36746">MAASSPRIVAFFFLVSIGSAQLSSTFYDTSCPAALPTIRSAVMSAVVKEHRVGASLLRLHFHDCFVNGCDGSVLLDDTSSFTGEKTAVPNNNSLRGFDVVDTIKSQLEATCKQVVSCSDILSVAARDAVVALGGPTWAVQLGRRDATTASFDAANTDLPSPKSNLSDLVSAFSNKGLSSSDMVALSGAHTIGQARCISFRDRVYNESDIAATLASSAQSKCPSSGGDDNIVPLDSTTPYYFDNYYFRNLVGKKGLLHSDQQLYGGGSTDSLVATYSTNMARFRSDFATAMVNMGSISPLTDLTFAGGASSEDSCKEDELLLLEFDGEGAGDSKGDDSIPSIVGVLSSIGM</sequence>
<dbReference type="PANTHER" id="PTHR31388">
    <property type="entry name" value="PEROXIDASE 72-RELATED"/>
    <property type="match status" value="1"/>
</dbReference>
<feature type="binding site" evidence="17">
    <location>
        <position position="72"/>
    </location>
    <ligand>
        <name>Ca(2+)</name>
        <dbReference type="ChEBI" id="CHEBI:29108"/>
        <label>1</label>
    </ligand>
</feature>
<feature type="binding site" evidence="17">
    <location>
        <position position="66"/>
    </location>
    <ligand>
        <name>Ca(2+)</name>
        <dbReference type="ChEBI" id="CHEBI:29108"/>
        <label>1</label>
    </ligand>
</feature>
<dbReference type="InterPro" id="IPR000823">
    <property type="entry name" value="Peroxidase_pln"/>
</dbReference>
<comment type="similarity">
    <text evidence="20">Belongs to the peroxidase family. Classical plant (class III) peroxidase subfamily.</text>
</comment>
<protein>
    <recommendedName>
        <fullName evidence="4 20">Peroxidase</fullName>
        <ecNumber evidence="4 20">1.11.1.7</ecNumber>
    </recommendedName>
</protein>
<keyword evidence="11 17" id="KW-0408">Iron</keyword>
<dbReference type="Pfam" id="PF00141">
    <property type="entry name" value="peroxidase"/>
    <property type="match status" value="1"/>
</dbReference>
<keyword evidence="23" id="KW-1185">Reference proteome</keyword>
<keyword evidence="8 20" id="KW-0732">Signal</keyword>
<dbReference type="PANTHER" id="PTHR31388:SF247">
    <property type="entry name" value="PEROXIDASE"/>
    <property type="match status" value="1"/>
</dbReference>
<evidence type="ECO:0000256" key="15">
    <source>
        <dbReference type="PIRSR" id="PIRSR600823-1"/>
    </source>
</evidence>
<feature type="binding site" evidence="17">
    <location>
        <position position="68"/>
    </location>
    <ligand>
        <name>Ca(2+)</name>
        <dbReference type="ChEBI" id="CHEBI:29108"/>
        <label>1</label>
    </ligand>
</feature>
<dbReference type="GO" id="GO:0042744">
    <property type="term" value="P:hydrogen peroxide catabolic process"/>
    <property type="evidence" value="ECO:0007669"/>
    <property type="project" value="UniProtKB-KW"/>
</dbReference>
<feature type="domain" description="Plant heme peroxidase family profile" evidence="21">
    <location>
        <begin position="21"/>
        <end position="318"/>
    </location>
</feature>